<dbReference type="RefSeq" id="WP_347606455.1">
    <property type="nucleotide sequence ID" value="NZ_JBDPZC010000001.1"/>
</dbReference>
<name>A0ABV0GA64_9BURK</name>
<evidence type="ECO:0000313" key="1">
    <source>
        <dbReference type="EMBL" id="MEO3711960.1"/>
    </source>
</evidence>
<dbReference type="PANTHER" id="PTHR39166">
    <property type="entry name" value="BLL1166 PROTEIN"/>
    <property type="match status" value="1"/>
</dbReference>
<sequence>MPAEDTLRTWLQDTDWLMQALRCARLLRLGSWCIGAGAVRNVVWERLHGRRLDVDLLADIDLAHHSPQRTAPDDDACLARQLRAALPLPWEVVNQAFVHRWPGARPGRRPHADLAAALASWPETATAVGAWLDARDRLHLVAPHGVEDLMAGVLRKSPGVDPALFERRLQEKAFLTRWPGLRQAARG</sequence>
<dbReference type="EMBL" id="JBDPZC010000001">
    <property type="protein sequence ID" value="MEO3711960.1"/>
    <property type="molecule type" value="Genomic_DNA"/>
</dbReference>
<dbReference type="Proteomes" id="UP001462640">
    <property type="component" value="Unassembled WGS sequence"/>
</dbReference>
<dbReference type="InterPro" id="IPR009267">
    <property type="entry name" value="NTP_transf_6"/>
</dbReference>
<accession>A0ABV0GA64</accession>
<protein>
    <submittedName>
        <fullName evidence="1">Nucleotidyltransferase family protein</fullName>
    </submittedName>
</protein>
<gene>
    <name evidence="1" type="ORF">ABDJ40_04180</name>
</gene>
<organism evidence="1 2">
    <name type="scientific">Roseateles flavus</name>
    <dbReference type="NCBI Taxonomy" id="3149041"/>
    <lineage>
        <taxon>Bacteria</taxon>
        <taxon>Pseudomonadati</taxon>
        <taxon>Pseudomonadota</taxon>
        <taxon>Betaproteobacteria</taxon>
        <taxon>Burkholderiales</taxon>
        <taxon>Sphaerotilaceae</taxon>
        <taxon>Roseateles</taxon>
    </lineage>
</organism>
<evidence type="ECO:0000313" key="2">
    <source>
        <dbReference type="Proteomes" id="UP001462640"/>
    </source>
</evidence>
<dbReference type="PANTHER" id="PTHR39166:SF1">
    <property type="entry name" value="BLL1166 PROTEIN"/>
    <property type="match status" value="1"/>
</dbReference>
<dbReference type="Pfam" id="PF06042">
    <property type="entry name" value="NTP_transf_6"/>
    <property type="match status" value="1"/>
</dbReference>
<proteinExistence type="predicted"/>
<comment type="caution">
    <text evidence="1">The sequence shown here is derived from an EMBL/GenBank/DDBJ whole genome shotgun (WGS) entry which is preliminary data.</text>
</comment>
<reference evidence="1 2" key="1">
    <citation type="submission" date="2024-05" db="EMBL/GenBank/DDBJ databases">
        <title>Roseateles sp. 2.12 16S ribosomal RNA gene Genome sequencing and assembly.</title>
        <authorList>
            <person name="Woo H."/>
        </authorList>
    </citation>
    <scope>NUCLEOTIDE SEQUENCE [LARGE SCALE GENOMIC DNA]</scope>
    <source>
        <strain evidence="1 2">2.12</strain>
    </source>
</reference>
<keyword evidence="2" id="KW-1185">Reference proteome</keyword>